<accession>A0ACC1TE16</accession>
<dbReference type="Proteomes" id="UP001148662">
    <property type="component" value="Unassembled WGS sequence"/>
</dbReference>
<evidence type="ECO:0000313" key="2">
    <source>
        <dbReference type="Proteomes" id="UP001148662"/>
    </source>
</evidence>
<name>A0ACC1TE16_9APHY</name>
<dbReference type="EMBL" id="JANHOG010000038">
    <property type="protein sequence ID" value="KAJ3559232.1"/>
    <property type="molecule type" value="Genomic_DNA"/>
</dbReference>
<gene>
    <name evidence="1" type="ORF">NM688_g461</name>
</gene>
<sequence>MMDKAEAMRFTACLPKSWWNFTIEHTVHIYNRTPLRRHNWRTPFELLFGKKPQVERLHVFRCGTWVHIPADVRKDKLEPKSELMVYLGNTSYGWKFMRSSNNVVFTLSQAVFEESVFPKCDPKHKHRVRDRLPAPPHDDHSCHDSPDDNDDDLPPGDHHRSHSRHLPQTRSEPQLDPVESAAGPAPRSDPPPAAMEDLKSRAPTQVERKTHNFARWKQQVGDTEPSSSSRQPHQHHRRQDPITSLPPIVTPPTTTGEESPQTQEPGPASDSDIDAELARLCWKGRVAFVNHLLSQAVTSDDNSLSHPREWTYRDILALPQAEQNEWKAACKQEIEALHRRQNRWVFDVKSDRRKRARLVARGFSQVEGIDYDQLFSPVVQFETVRLVLAIAALKDWYLTGLDVHNAYLYGELEEELYIEQPKGFKVPGQEHKVCLLIKALYGLKQARLVWWRTLDKFMESLSFTRLKSDAGVFYKYDNEDIIIVIIYIDDTIFGGPNKAKALKAKAEFMKKWDCRDLGELTEFLCMSIERHGHQLHIHQRAYLDKVLQRCGMQNCTPAKTPLPDGYIPLDYKGPVDPARHSKYQMVIGSLLYLMLGTRPDISFAVTKLAQHSANPSDKHLQKVLYICRYLQGTREYQLVFNGATQQGLAAYTDVDWGTDPNHRRSQTGFVIRLAGGAFSWSSRTQKTVAHSIMESEYMALSDCSRQVVWVRQLLNELGLPLKPTPISVDNQSAIFTTTNPIMERRSKHIDIRYHYICEVIERNEVEVLHIASEDNPADMFTKNLGHVKHHKFCEAVGLRFAAKSARSGLRI</sequence>
<comment type="caution">
    <text evidence="1">The sequence shown here is derived from an EMBL/GenBank/DDBJ whole genome shotgun (WGS) entry which is preliminary data.</text>
</comment>
<protein>
    <submittedName>
        <fullName evidence="1">Uncharacterized protein</fullName>
    </submittedName>
</protein>
<proteinExistence type="predicted"/>
<keyword evidence="2" id="KW-1185">Reference proteome</keyword>
<reference evidence="1" key="1">
    <citation type="submission" date="2022-07" db="EMBL/GenBank/DDBJ databases">
        <title>Genome Sequence of Phlebia brevispora.</title>
        <authorList>
            <person name="Buettner E."/>
        </authorList>
    </citation>
    <scope>NUCLEOTIDE SEQUENCE</scope>
    <source>
        <strain evidence="1">MPL23</strain>
    </source>
</reference>
<organism evidence="1 2">
    <name type="scientific">Phlebia brevispora</name>
    <dbReference type="NCBI Taxonomy" id="194682"/>
    <lineage>
        <taxon>Eukaryota</taxon>
        <taxon>Fungi</taxon>
        <taxon>Dikarya</taxon>
        <taxon>Basidiomycota</taxon>
        <taxon>Agaricomycotina</taxon>
        <taxon>Agaricomycetes</taxon>
        <taxon>Polyporales</taxon>
        <taxon>Meruliaceae</taxon>
        <taxon>Phlebia</taxon>
    </lineage>
</organism>
<evidence type="ECO:0000313" key="1">
    <source>
        <dbReference type="EMBL" id="KAJ3559232.1"/>
    </source>
</evidence>